<name>A0A1F6TB87_9PROT</name>
<reference evidence="1 2" key="1">
    <citation type="journal article" date="2016" name="Nat. Commun.">
        <title>Thousands of microbial genomes shed light on interconnected biogeochemical processes in an aquifer system.</title>
        <authorList>
            <person name="Anantharaman K."/>
            <person name="Brown C.T."/>
            <person name="Hug L.A."/>
            <person name="Sharon I."/>
            <person name="Castelle C.J."/>
            <person name="Probst A.J."/>
            <person name="Thomas B.C."/>
            <person name="Singh A."/>
            <person name="Wilkins M.J."/>
            <person name="Karaoz U."/>
            <person name="Brodie E.L."/>
            <person name="Williams K.H."/>
            <person name="Hubbard S.S."/>
            <person name="Banfield J.F."/>
        </authorList>
    </citation>
    <scope>NUCLEOTIDE SEQUENCE [LARGE SCALE GENOMIC DNA]</scope>
</reference>
<dbReference type="AlphaFoldDB" id="A0A1F6TB87"/>
<comment type="caution">
    <text evidence="1">The sequence shown here is derived from an EMBL/GenBank/DDBJ whole genome shotgun (WGS) entry which is preliminary data.</text>
</comment>
<dbReference type="EMBL" id="MFSS01000091">
    <property type="protein sequence ID" value="OGI42387.1"/>
    <property type="molecule type" value="Genomic_DNA"/>
</dbReference>
<dbReference type="Gene3D" id="3.20.20.370">
    <property type="entry name" value="Glycoside hydrolase/deacetylase"/>
    <property type="match status" value="1"/>
</dbReference>
<accession>A0A1F6TB87</accession>
<dbReference type="InterPro" id="IPR011330">
    <property type="entry name" value="Glyco_hydro/deAcase_b/a-brl"/>
</dbReference>
<evidence type="ECO:0000313" key="1">
    <source>
        <dbReference type="EMBL" id="OGI42387.1"/>
    </source>
</evidence>
<proteinExistence type="predicted"/>
<protein>
    <submittedName>
        <fullName evidence="1">Uncharacterized protein</fullName>
    </submittedName>
</protein>
<dbReference type="SUPFAM" id="SSF88713">
    <property type="entry name" value="Glycoside hydrolase/deacetylase"/>
    <property type="match status" value="1"/>
</dbReference>
<dbReference type="GO" id="GO:0005975">
    <property type="term" value="P:carbohydrate metabolic process"/>
    <property type="evidence" value="ECO:0007669"/>
    <property type="project" value="InterPro"/>
</dbReference>
<sequence length="618" mass="68389">MRKAVGFFVVGVLIVALGAAGYRYFLSDSAVRSEAEAMVLLVSPDIDFGDPRVTIWLDAAREEGLHLRAMRSSDFLRPYTNRRAIPGVILPDGVLREAPGMFSPTLENYVEAGGNLLVVYDAATVPYRPEGSRLSKLVGVDYALFGRRGAGAIVNGSVQGTKETLAALLVPPGKYVAVDEAGPAGSRDYLPADRKKYVISGYSQQKMEYPGFISEGDYDGEVLLASPEKGLVAGARRHGAGNVLFANLPLGYLKDRTDGLFLHGFLRYFADKVLGLAYLSPAPDGVGGIQMNWHMDSNAAIQPIIDIDKTGIYEQGPYSIHITAGPDARAFGDGLGINVPNNPVIQKWIRDMIAKGHAIGPHGGWIHDYFGLNVSDDNRAQFEKFLVLNKKALEDVMGKPALEYSAPVGNQPQWVTGWLEANGFLAYYFTGNSGLGPTRSYRDGRLKNRHIWSFPVMTYRDLASFEEFAESELGSQEVGDWLRAVTDFSADRRVVRLVYFHPPGVTLYMNAMRAWLGRAKELAGQGRFRWYTMTDMARFLNDREQVQWHIEGQAEGEQQFFATHPVNLARQTWLLPKQSYSRPEPRAGKLAVREAADYWAVTAAEGTDIAFSARRTRR</sequence>
<dbReference type="Proteomes" id="UP000177925">
    <property type="component" value="Unassembled WGS sequence"/>
</dbReference>
<evidence type="ECO:0000313" key="2">
    <source>
        <dbReference type="Proteomes" id="UP000177925"/>
    </source>
</evidence>
<dbReference type="STRING" id="1817758.A2150_04675"/>
<organism evidence="1 2">
    <name type="scientific">Candidatus Muproteobacteria bacterium RBG_16_64_11</name>
    <dbReference type="NCBI Taxonomy" id="1817758"/>
    <lineage>
        <taxon>Bacteria</taxon>
        <taxon>Pseudomonadati</taxon>
        <taxon>Pseudomonadota</taxon>
        <taxon>Candidatus Muproteobacteria</taxon>
    </lineage>
</organism>
<gene>
    <name evidence="1" type="ORF">A2150_04675</name>
</gene>